<dbReference type="InterPro" id="IPR027417">
    <property type="entry name" value="P-loop_NTPase"/>
</dbReference>
<reference evidence="1 2" key="1">
    <citation type="journal article" date="2023" name="Int. J. Syst. Evol. Microbiol.">
        <title>Methylocystis iwaonis sp. nov., a type II methane-oxidizing bacterium from surface soil of a rice paddy field in Japan, and emended description of the genus Methylocystis (ex Whittenbury et al. 1970) Bowman et al. 1993.</title>
        <authorList>
            <person name="Kaise H."/>
            <person name="Sawadogo J.B."/>
            <person name="Alam M.S."/>
            <person name="Ueno C."/>
            <person name="Dianou D."/>
            <person name="Shinjo R."/>
            <person name="Asakawa S."/>
        </authorList>
    </citation>
    <scope>NUCLEOTIDE SEQUENCE [LARGE SCALE GENOMIC DNA]</scope>
    <source>
        <strain evidence="1 2">SS37A-Re</strain>
    </source>
</reference>
<dbReference type="PANTHER" id="PTHR32309">
    <property type="entry name" value="TYROSINE-PROTEIN KINASE"/>
    <property type="match status" value="1"/>
</dbReference>
<name>A0ABN6VKF3_9HYPH</name>
<dbReference type="Gene3D" id="3.40.50.300">
    <property type="entry name" value="P-loop containing nucleotide triphosphate hydrolases"/>
    <property type="match status" value="1"/>
</dbReference>
<dbReference type="Proteomes" id="UP001317629">
    <property type="component" value="Chromosome"/>
</dbReference>
<dbReference type="EMBL" id="AP027142">
    <property type="protein sequence ID" value="BDV35060.1"/>
    <property type="molecule type" value="Genomic_DNA"/>
</dbReference>
<evidence type="ECO:0000313" key="1">
    <source>
        <dbReference type="EMBL" id="BDV35060.1"/>
    </source>
</evidence>
<gene>
    <name evidence="1" type="ORF">SS37A_25890</name>
</gene>
<keyword evidence="2" id="KW-1185">Reference proteome</keyword>
<protein>
    <recommendedName>
        <fullName evidence="3">Lipopolysaccharide biosynthesis protein</fullName>
    </recommendedName>
</protein>
<dbReference type="SUPFAM" id="SSF52540">
    <property type="entry name" value="P-loop containing nucleoside triphosphate hydrolases"/>
    <property type="match status" value="1"/>
</dbReference>
<dbReference type="PANTHER" id="PTHR32309:SF13">
    <property type="entry name" value="FERRIC ENTEROBACTIN TRANSPORT PROTEIN FEPE"/>
    <property type="match status" value="1"/>
</dbReference>
<accession>A0ABN6VKF3</accession>
<proteinExistence type="predicted"/>
<dbReference type="InterPro" id="IPR050445">
    <property type="entry name" value="Bact_polysacc_biosynth/exp"/>
</dbReference>
<organism evidence="1 2">
    <name type="scientific">Methylocystis iwaonis</name>
    <dbReference type="NCBI Taxonomy" id="2885079"/>
    <lineage>
        <taxon>Bacteria</taxon>
        <taxon>Pseudomonadati</taxon>
        <taxon>Pseudomonadota</taxon>
        <taxon>Alphaproteobacteria</taxon>
        <taxon>Hyphomicrobiales</taxon>
        <taxon>Methylocystaceae</taxon>
        <taxon>Methylocystis</taxon>
    </lineage>
</organism>
<evidence type="ECO:0000313" key="2">
    <source>
        <dbReference type="Proteomes" id="UP001317629"/>
    </source>
</evidence>
<sequence length="666" mass="71977">MALGLVFYVVAPAKYRSAAELLIDPRGIAVSKTDSASQTQGADSNLLDLETYRYLILSKAVLGSVVDSEHLADDPRFAGPGFFGRLFKFGAKSGDAREAALAKLIDSVEVVRGERALILDVVVTTSDPQLSARLANAISRAFFTQQANARTEAAKRAGLALQTRAEQLARQVQEAEVKVERYKSEHDLSGQAGKLTEEQQLNDVNYQLGLARSQTATQHARYEEALRLSRSRAETDQLSEAESSQVLIGLRAQYAALMQQKSALETQFGAQYPAVVDVNRQLRTVSGLIKDELTRLVGAALSDYRRAQAKEAALEKTLTELKQKSYRQNESVIGLRALERGLEATRALYQSSLTRAKDLEETQDVDSSTSRIITEATPASKRSGAPLPLILGGALICGLGLGSALGYLRDLSSNNVDAGAGASLGDRLGLPVVAQAVFARRDAMGNAAASRRGDPPAIEVQSEQLLDWILSIPPRYGARIICVAGLDGDLRKSRILFELGVACLLDKRRALVVDTDLDGSAASSFWRKAGEGLVSAERRVQPFELATFELAPFEEFEASFAIYGPGPGALEFLWLGDVTGRNRNSLTAGRLERALQPWTEDADIVLIDAGLDENLDRACREISDGLVVLVDSDHMCASDMASLSDRLGPKYPDSTCVMLVSERAAA</sequence>
<evidence type="ECO:0008006" key="3">
    <source>
        <dbReference type="Google" id="ProtNLM"/>
    </source>
</evidence>